<dbReference type="InterPro" id="IPR046672">
    <property type="entry name" value="DUF6542"/>
</dbReference>
<name>A0A1G7JIY3_9ACTN</name>
<sequence>MATASTADAWRQGGGSPDRSFPGSRMPREERAMNPDRSARPGRPPVPPRGRPADRLRSDVDRGRPVPPRRESLRPDRSLEHEPAGARPAGARPADARPAGARARADARPVTGGGTVRGAVAVLGMFLVTLAGAGIDSFVGVGLGMITLAALLGSTGVAMLVVRRRDMFSVVASPPLVFIAVAALNIALAPSALFNLPTIATLLIRGFPTMAMAAGVAVVVAVGRLIARR</sequence>
<keyword evidence="2" id="KW-0472">Membrane</keyword>
<evidence type="ECO:0000313" key="5">
    <source>
        <dbReference type="Proteomes" id="UP000199406"/>
    </source>
</evidence>
<feature type="domain" description="DUF6542" evidence="3">
    <location>
        <begin position="118"/>
        <end position="229"/>
    </location>
</feature>
<evidence type="ECO:0000256" key="2">
    <source>
        <dbReference type="SAM" id="Phobius"/>
    </source>
</evidence>
<evidence type="ECO:0000256" key="1">
    <source>
        <dbReference type="SAM" id="MobiDB-lite"/>
    </source>
</evidence>
<dbReference type="Pfam" id="PF20177">
    <property type="entry name" value="DUF6542"/>
    <property type="match status" value="1"/>
</dbReference>
<feature type="region of interest" description="Disordered" evidence="1">
    <location>
        <begin position="1"/>
        <end position="110"/>
    </location>
</feature>
<keyword evidence="2" id="KW-1133">Transmembrane helix</keyword>
<feature type="transmembrane region" description="Helical" evidence="2">
    <location>
        <begin position="206"/>
        <end position="227"/>
    </location>
</feature>
<feature type="transmembrane region" description="Helical" evidence="2">
    <location>
        <begin position="141"/>
        <end position="162"/>
    </location>
</feature>
<feature type="compositionally biased region" description="Basic and acidic residues" evidence="1">
    <location>
        <begin position="51"/>
        <end position="84"/>
    </location>
</feature>
<gene>
    <name evidence="4" type="ORF">SAMN05660662_1540</name>
</gene>
<dbReference type="EMBL" id="FNBT01000002">
    <property type="protein sequence ID" value="SDF24890.1"/>
    <property type="molecule type" value="Genomic_DNA"/>
</dbReference>
<keyword evidence="2" id="KW-0812">Transmembrane</keyword>
<feature type="transmembrane region" description="Helical" evidence="2">
    <location>
        <begin position="114"/>
        <end position="135"/>
    </location>
</feature>
<reference evidence="5" key="1">
    <citation type="submission" date="2016-10" db="EMBL/GenBank/DDBJ databases">
        <authorList>
            <person name="Varghese N."/>
            <person name="Submissions S."/>
        </authorList>
    </citation>
    <scope>NUCLEOTIDE SEQUENCE [LARGE SCALE GENOMIC DNA]</scope>
    <source>
        <strain evidence="5">DSM 44268</strain>
    </source>
</reference>
<keyword evidence="5" id="KW-1185">Reference proteome</keyword>
<feature type="transmembrane region" description="Helical" evidence="2">
    <location>
        <begin position="174"/>
        <end position="194"/>
    </location>
</feature>
<feature type="compositionally biased region" description="Low complexity" evidence="1">
    <location>
        <begin position="85"/>
        <end position="102"/>
    </location>
</feature>
<protein>
    <recommendedName>
        <fullName evidence="3">DUF6542 domain-containing protein</fullName>
    </recommendedName>
</protein>
<proteinExistence type="predicted"/>
<dbReference type="AlphaFoldDB" id="A0A1G7JIY3"/>
<organism evidence="4 5">
    <name type="scientific">Blastococcus aurantiacus</name>
    <dbReference type="NCBI Taxonomy" id="1550231"/>
    <lineage>
        <taxon>Bacteria</taxon>
        <taxon>Bacillati</taxon>
        <taxon>Actinomycetota</taxon>
        <taxon>Actinomycetes</taxon>
        <taxon>Geodermatophilales</taxon>
        <taxon>Geodermatophilaceae</taxon>
        <taxon>Blastococcus</taxon>
    </lineage>
</organism>
<evidence type="ECO:0000259" key="3">
    <source>
        <dbReference type="Pfam" id="PF20177"/>
    </source>
</evidence>
<evidence type="ECO:0000313" key="4">
    <source>
        <dbReference type="EMBL" id="SDF24890.1"/>
    </source>
</evidence>
<accession>A0A1G7JIY3</accession>
<dbReference type="Proteomes" id="UP000199406">
    <property type="component" value="Unassembled WGS sequence"/>
</dbReference>
<feature type="compositionally biased region" description="Basic and acidic residues" evidence="1">
    <location>
        <begin position="26"/>
        <end position="39"/>
    </location>
</feature>